<protein>
    <submittedName>
        <fullName evidence="4">PDZ domain-containing protein</fullName>
    </submittedName>
</protein>
<feature type="compositionally biased region" description="Basic and acidic residues" evidence="1">
    <location>
        <begin position="28"/>
        <end position="38"/>
    </location>
</feature>
<comment type="caution">
    <text evidence="4">The sequence shown here is derived from an EMBL/GenBank/DDBJ whole genome shotgun (WGS) entry which is preliminary data.</text>
</comment>
<feature type="transmembrane region" description="Helical" evidence="2">
    <location>
        <begin position="51"/>
        <end position="78"/>
    </location>
</feature>
<keyword evidence="5" id="KW-1185">Reference proteome</keyword>
<gene>
    <name evidence="4" type="ORF">GKQ77_30025</name>
</gene>
<evidence type="ECO:0000313" key="5">
    <source>
        <dbReference type="Proteomes" id="UP001197114"/>
    </source>
</evidence>
<feature type="compositionally biased region" description="Low complexity" evidence="1">
    <location>
        <begin position="156"/>
        <end position="167"/>
    </location>
</feature>
<keyword evidence="2" id="KW-0812">Transmembrane</keyword>
<dbReference type="Gene3D" id="2.30.42.10">
    <property type="match status" value="1"/>
</dbReference>
<evidence type="ECO:0000256" key="2">
    <source>
        <dbReference type="SAM" id="Phobius"/>
    </source>
</evidence>
<dbReference type="EMBL" id="WMBF01000602">
    <property type="protein sequence ID" value="MBW5425751.1"/>
    <property type="molecule type" value="Genomic_DNA"/>
</dbReference>
<feature type="compositionally biased region" description="Low complexity" evidence="1">
    <location>
        <begin position="89"/>
        <end position="102"/>
    </location>
</feature>
<keyword evidence="2" id="KW-0472">Membrane</keyword>
<evidence type="ECO:0000259" key="3">
    <source>
        <dbReference type="Pfam" id="PF13180"/>
    </source>
</evidence>
<proteinExistence type="predicted"/>
<sequence length="256" mass="25283">MEQTALRPKPMPGRSRSRSWNRSPGHSPGDHLEKDRRPYAVRRRGRRLPAVLSGLLLAVLLVLAGIGIGVGAVGAAVIDVGGLAGTQKAAPTTGAPRPAAGGRESEAPKPGAPEPGAPKPEAPEPGTPKPAPPKPGPPKPGPPKPGPPKSAPPDSAPAGPASAKPAARTSTLGVEAVDAPGGAGALLVGVHIPGPGHTAGLVHGDTLLAFGGTRVGSAAALASAVAEAPPGTRMTLTVRHKNGTRQTLAVKPGIVT</sequence>
<dbReference type="Pfam" id="PF13180">
    <property type="entry name" value="PDZ_2"/>
    <property type="match status" value="1"/>
</dbReference>
<accession>A0ABS6YWC4</accession>
<feature type="domain" description="PDZ" evidence="3">
    <location>
        <begin position="172"/>
        <end position="250"/>
    </location>
</feature>
<name>A0ABS6YWC4_9ACTN</name>
<dbReference type="InterPro" id="IPR036034">
    <property type="entry name" value="PDZ_sf"/>
</dbReference>
<feature type="compositionally biased region" description="Pro residues" evidence="1">
    <location>
        <begin position="110"/>
        <end position="155"/>
    </location>
</feature>
<keyword evidence="2" id="KW-1133">Transmembrane helix</keyword>
<reference evidence="4 5" key="1">
    <citation type="submission" date="2019-11" db="EMBL/GenBank/DDBJ databases">
        <authorList>
            <person name="Ay H."/>
        </authorList>
    </citation>
    <scope>NUCLEOTIDE SEQUENCE [LARGE SCALE GENOMIC DNA]</scope>
    <source>
        <strain evidence="4 5">BG9H</strain>
    </source>
</reference>
<dbReference type="Proteomes" id="UP001197114">
    <property type="component" value="Unassembled WGS sequence"/>
</dbReference>
<dbReference type="SUPFAM" id="SSF50156">
    <property type="entry name" value="PDZ domain-like"/>
    <property type="match status" value="1"/>
</dbReference>
<feature type="region of interest" description="Disordered" evidence="1">
    <location>
        <begin position="1"/>
        <end position="38"/>
    </location>
</feature>
<organism evidence="4 5">
    <name type="scientific">Streptomyces anatolicus</name>
    <dbReference type="NCBI Taxonomy" id="2675858"/>
    <lineage>
        <taxon>Bacteria</taxon>
        <taxon>Bacillati</taxon>
        <taxon>Actinomycetota</taxon>
        <taxon>Actinomycetes</taxon>
        <taxon>Kitasatosporales</taxon>
        <taxon>Streptomycetaceae</taxon>
        <taxon>Streptomyces</taxon>
    </lineage>
</organism>
<dbReference type="InterPro" id="IPR001478">
    <property type="entry name" value="PDZ"/>
</dbReference>
<evidence type="ECO:0000256" key="1">
    <source>
        <dbReference type="SAM" id="MobiDB-lite"/>
    </source>
</evidence>
<evidence type="ECO:0000313" key="4">
    <source>
        <dbReference type="EMBL" id="MBW5425751.1"/>
    </source>
</evidence>
<feature type="region of interest" description="Disordered" evidence="1">
    <location>
        <begin position="86"/>
        <end position="171"/>
    </location>
</feature>